<dbReference type="InterPro" id="IPR003034">
    <property type="entry name" value="SAP_dom"/>
</dbReference>
<dbReference type="OrthoDB" id="5321209at2759"/>
<dbReference type="InterPro" id="IPR056043">
    <property type="entry name" value="DUF7626"/>
</dbReference>
<evidence type="ECO:0000256" key="1">
    <source>
        <dbReference type="SAM" id="MobiDB-lite"/>
    </source>
</evidence>
<reference evidence="3 4" key="1">
    <citation type="journal article" date="2016" name="Nat. Commun.">
        <title>Ectomycorrhizal ecology is imprinted in the genome of the dominant symbiotic fungus Cenococcum geophilum.</title>
        <authorList>
            <consortium name="DOE Joint Genome Institute"/>
            <person name="Peter M."/>
            <person name="Kohler A."/>
            <person name="Ohm R.A."/>
            <person name="Kuo A."/>
            <person name="Krutzmann J."/>
            <person name="Morin E."/>
            <person name="Arend M."/>
            <person name="Barry K.W."/>
            <person name="Binder M."/>
            <person name="Choi C."/>
            <person name="Clum A."/>
            <person name="Copeland A."/>
            <person name="Grisel N."/>
            <person name="Haridas S."/>
            <person name="Kipfer T."/>
            <person name="LaButti K."/>
            <person name="Lindquist E."/>
            <person name="Lipzen A."/>
            <person name="Maire R."/>
            <person name="Meier B."/>
            <person name="Mihaltcheva S."/>
            <person name="Molinier V."/>
            <person name="Murat C."/>
            <person name="Poggeler S."/>
            <person name="Quandt C.A."/>
            <person name="Sperisen C."/>
            <person name="Tritt A."/>
            <person name="Tisserant E."/>
            <person name="Crous P.W."/>
            <person name="Henrissat B."/>
            <person name="Nehls U."/>
            <person name="Egli S."/>
            <person name="Spatafora J.W."/>
            <person name="Grigoriev I.V."/>
            <person name="Martin F.M."/>
        </authorList>
    </citation>
    <scope>NUCLEOTIDE SEQUENCE [LARGE SCALE GENOMIC DNA]</scope>
    <source>
        <strain evidence="3 4">CBS 207.34</strain>
    </source>
</reference>
<feature type="domain" description="SAP" evidence="2">
    <location>
        <begin position="360"/>
        <end position="394"/>
    </location>
</feature>
<dbReference type="Pfam" id="PF02037">
    <property type="entry name" value="SAP"/>
    <property type="match status" value="1"/>
</dbReference>
<dbReference type="AlphaFoldDB" id="A0A8E2ES87"/>
<name>A0A8E2ES87_9PEZI</name>
<evidence type="ECO:0000259" key="2">
    <source>
        <dbReference type="PROSITE" id="PS50800"/>
    </source>
</evidence>
<feature type="region of interest" description="Disordered" evidence="1">
    <location>
        <begin position="188"/>
        <end position="216"/>
    </location>
</feature>
<dbReference type="Pfam" id="PF24625">
    <property type="entry name" value="DUF7626"/>
    <property type="match status" value="1"/>
</dbReference>
<evidence type="ECO:0000313" key="4">
    <source>
        <dbReference type="Proteomes" id="UP000250140"/>
    </source>
</evidence>
<dbReference type="PROSITE" id="PS50800">
    <property type="entry name" value="SAP"/>
    <property type="match status" value="1"/>
</dbReference>
<protein>
    <recommendedName>
        <fullName evidence="2">SAP domain-containing protein</fullName>
    </recommendedName>
</protein>
<evidence type="ECO:0000313" key="3">
    <source>
        <dbReference type="EMBL" id="OCL03743.1"/>
    </source>
</evidence>
<organism evidence="3 4">
    <name type="scientific">Glonium stellatum</name>
    <dbReference type="NCBI Taxonomy" id="574774"/>
    <lineage>
        <taxon>Eukaryota</taxon>
        <taxon>Fungi</taxon>
        <taxon>Dikarya</taxon>
        <taxon>Ascomycota</taxon>
        <taxon>Pezizomycotina</taxon>
        <taxon>Dothideomycetes</taxon>
        <taxon>Pleosporomycetidae</taxon>
        <taxon>Gloniales</taxon>
        <taxon>Gloniaceae</taxon>
        <taxon>Glonium</taxon>
    </lineage>
</organism>
<keyword evidence="4" id="KW-1185">Reference proteome</keyword>
<accession>A0A8E2ES87</accession>
<dbReference type="EMBL" id="KV750692">
    <property type="protein sequence ID" value="OCL03743.1"/>
    <property type="molecule type" value="Genomic_DNA"/>
</dbReference>
<gene>
    <name evidence="3" type="ORF">AOQ84DRAFT_302229</name>
</gene>
<dbReference type="Proteomes" id="UP000250140">
    <property type="component" value="Unassembled WGS sequence"/>
</dbReference>
<sequence>MSTIHARSAIRRTTFNDSILFFAEDHGSTSSLPGPPVIGESSQLATGASKPKFASVGLNAEDTLIITLKQQGYKDAYISQELVKRGFRKLDHKTIATRTTRIIGTMAKYMDGQLADGLKEWNAHEDELLASAMNKAQNEISDEIEKLYATFFEGVAKNMRKEDAQVNFSAQACKNRWTALIDGTALIPTELDDDPERRRKENEARKEMGERQKLQKEEELKQAEKFDRLARLAEANAKLESASKQQKTANTRAKHLIEKAARAEQRTAKLLAKIKRAEENKLKKTQRAEQLKKKDPNATVAINTSNPLPVRPITQGVDEDTEDPRLVLDHEQLKKLCEDRSLSGEAKTKRELIIRLQTAGLAMSIEELKAKCRTQGLNTSGNKGVLRLQLAEVEASSFS</sequence>
<feature type="compositionally biased region" description="Basic and acidic residues" evidence="1">
    <location>
        <begin position="195"/>
        <end position="216"/>
    </location>
</feature>
<proteinExistence type="predicted"/>